<dbReference type="GO" id="GO:0000156">
    <property type="term" value="F:phosphorelay response regulator activity"/>
    <property type="evidence" value="ECO:0007669"/>
    <property type="project" value="TreeGrafter"/>
</dbReference>
<evidence type="ECO:0000256" key="6">
    <source>
        <dbReference type="PROSITE-ProRule" id="PRU00169"/>
    </source>
</evidence>
<dbReference type="Pfam" id="PF00072">
    <property type="entry name" value="Response_reg"/>
    <property type="match status" value="1"/>
</dbReference>
<dbReference type="OrthoDB" id="9790669at2"/>
<dbReference type="InterPro" id="IPR001789">
    <property type="entry name" value="Sig_transdc_resp-reg_receiver"/>
</dbReference>
<dbReference type="GO" id="GO:0005829">
    <property type="term" value="C:cytosol"/>
    <property type="evidence" value="ECO:0007669"/>
    <property type="project" value="TreeGrafter"/>
</dbReference>
<evidence type="ECO:0000259" key="7">
    <source>
        <dbReference type="PROSITE" id="PS50110"/>
    </source>
</evidence>
<dbReference type="AlphaFoldDB" id="A0A433N3J0"/>
<evidence type="ECO:0000256" key="1">
    <source>
        <dbReference type="ARBA" id="ARBA00022553"/>
    </source>
</evidence>
<dbReference type="GO" id="GO:0006355">
    <property type="term" value="P:regulation of DNA-templated transcription"/>
    <property type="evidence" value="ECO:0007669"/>
    <property type="project" value="TreeGrafter"/>
</dbReference>
<dbReference type="InterPro" id="IPR011006">
    <property type="entry name" value="CheY-like_superfamily"/>
</dbReference>
<evidence type="ECO:0000313" key="9">
    <source>
        <dbReference type="Proteomes" id="UP000268857"/>
    </source>
</evidence>
<keyword evidence="3" id="KW-0805">Transcription regulation</keyword>
<dbReference type="STRING" id="211165.GCA_000317285_00344"/>
<accession>A0A433N3J0</accession>
<protein>
    <recommendedName>
        <fullName evidence="7">Response regulatory domain-containing protein</fullName>
    </recommendedName>
</protein>
<evidence type="ECO:0000256" key="5">
    <source>
        <dbReference type="ARBA" id="ARBA00023163"/>
    </source>
</evidence>
<sequence length="118" mass="13174">MSRILIAEDEPGIASFLEKGLRANGYSTAVAKDGCEAVLLTQQNNFDLLILDIHLPGKDGLTVVQELRERGEQLPIIILSASSDLSNKITGLQSRFNDYLTKPFRFEELLTRIKTQLQ</sequence>
<name>A0A433N3J0_CHLFR</name>
<feature type="modified residue" description="4-aspartylphosphate" evidence="6">
    <location>
        <position position="52"/>
    </location>
</feature>
<dbReference type="GO" id="GO:0032993">
    <property type="term" value="C:protein-DNA complex"/>
    <property type="evidence" value="ECO:0007669"/>
    <property type="project" value="TreeGrafter"/>
</dbReference>
<dbReference type="InterPro" id="IPR039420">
    <property type="entry name" value="WalR-like"/>
</dbReference>
<dbReference type="GO" id="GO:0000976">
    <property type="term" value="F:transcription cis-regulatory region binding"/>
    <property type="evidence" value="ECO:0007669"/>
    <property type="project" value="TreeGrafter"/>
</dbReference>
<dbReference type="Gene3D" id="3.40.50.2300">
    <property type="match status" value="1"/>
</dbReference>
<keyword evidence="5" id="KW-0804">Transcription</keyword>
<keyword evidence="9" id="KW-1185">Reference proteome</keyword>
<comment type="caution">
    <text evidence="8">The sequence shown here is derived from an EMBL/GenBank/DDBJ whole genome shotgun (WGS) entry which is preliminary data.</text>
</comment>
<evidence type="ECO:0000256" key="3">
    <source>
        <dbReference type="ARBA" id="ARBA00023015"/>
    </source>
</evidence>
<dbReference type="PANTHER" id="PTHR48111:SF38">
    <property type="entry name" value="TWO-COMPONENT RESPONSE REGULATOR"/>
    <property type="match status" value="1"/>
</dbReference>
<dbReference type="RefSeq" id="WP_016872922.1">
    <property type="nucleotide sequence ID" value="NZ_AJLN01000033.1"/>
</dbReference>
<dbReference type="SMART" id="SM00448">
    <property type="entry name" value="REC"/>
    <property type="match status" value="1"/>
</dbReference>
<dbReference type="EMBL" id="RSCJ01000023">
    <property type="protein sequence ID" value="RUR75773.1"/>
    <property type="molecule type" value="Genomic_DNA"/>
</dbReference>
<dbReference type="Proteomes" id="UP000268857">
    <property type="component" value="Unassembled WGS sequence"/>
</dbReference>
<keyword evidence="4" id="KW-0238">DNA-binding</keyword>
<dbReference type="SUPFAM" id="SSF52172">
    <property type="entry name" value="CheY-like"/>
    <property type="match status" value="1"/>
</dbReference>
<dbReference type="PANTHER" id="PTHR48111">
    <property type="entry name" value="REGULATOR OF RPOS"/>
    <property type="match status" value="1"/>
</dbReference>
<reference evidence="8 9" key="1">
    <citation type="journal article" date="2019" name="Genome Biol. Evol.">
        <title>Day and night: Metabolic profiles and evolutionary relationships of six axenic non-marine cyanobacteria.</title>
        <authorList>
            <person name="Will S.E."/>
            <person name="Henke P."/>
            <person name="Boedeker C."/>
            <person name="Huang S."/>
            <person name="Brinkmann H."/>
            <person name="Rohde M."/>
            <person name="Jarek M."/>
            <person name="Friedl T."/>
            <person name="Seufert S."/>
            <person name="Schumacher M."/>
            <person name="Overmann J."/>
            <person name="Neumann-Schaal M."/>
            <person name="Petersen J."/>
        </authorList>
    </citation>
    <scope>NUCLEOTIDE SEQUENCE [LARGE SCALE GENOMIC DNA]</scope>
    <source>
        <strain evidence="8 9">PCC 6912</strain>
    </source>
</reference>
<proteinExistence type="predicted"/>
<feature type="domain" description="Response regulatory" evidence="7">
    <location>
        <begin position="3"/>
        <end position="117"/>
    </location>
</feature>
<evidence type="ECO:0000256" key="2">
    <source>
        <dbReference type="ARBA" id="ARBA00023012"/>
    </source>
</evidence>
<keyword evidence="1 6" id="KW-0597">Phosphoprotein</keyword>
<dbReference type="PROSITE" id="PS50110">
    <property type="entry name" value="RESPONSE_REGULATORY"/>
    <property type="match status" value="1"/>
</dbReference>
<organism evidence="8 9">
    <name type="scientific">Chlorogloeopsis fritschii PCC 6912</name>
    <dbReference type="NCBI Taxonomy" id="211165"/>
    <lineage>
        <taxon>Bacteria</taxon>
        <taxon>Bacillati</taxon>
        <taxon>Cyanobacteriota</taxon>
        <taxon>Cyanophyceae</taxon>
        <taxon>Nostocales</taxon>
        <taxon>Chlorogloeopsidaceae</taxon>
        <taxon>Chlorogloeopsis</taxon>
    </lineage>
</organism>
<keyword evidence="2" id="KW-0902">Two-component regulatory system</keyword>
<gene>
    <name evidence="8" type="ORF">PCC6912_46700</name>
</gene>
<dbReference type="FunFam" id="3.40.50.2300:FF:000001">
    <property type="entry name" value="DNA-binding response regulator PhoB"/>
    <property type="match status" value="1"/>
</dbReference>
<evidence type="ECO:0000313" key="8">
    <source>
        <dbReference type="EMBL" id="RUR75773.1"/>
    </source>
</evidence>
<evidence type="ECO:0000256" key="4">
    <source>
        <dbReference type="ARBA" id="ARBA00023125"/>
    </source>
</evidence>